<proteinExistence type="predicted"/>
<name>A0ABW2USG4_9RHOB</name>
<dbReference type="InterPro" id="IPR036388">
    <property type="entry name" value="WH-like_DNA-bd_sf"/>
</dbReference>
<keyword evidence="3" id="KW-0804">Transcription</keyword>
<dbReference type="InterPro" id="IPR036390">
    <property type="entry name" value="WH_DNA-bd_sf"/>
</dbReference>
<evidence type="ECO:0000256" key="1">
    <source>
        <dbReference type="ARBA" id="ARBA00023015"/>
    </source>
</evidence>
<gene>
    <name evidence="5" type="ORF">ACFQXB_18355</name>
</gene>
<dbReference type="PANTHER" id="PTHR33204">
    <property type="entry name" value="TRANSCRIPTIONAL REGULATOR, MARR FAMILY"/>
    <property type="match status" value="1"/>
</dbReference>
<dbReference type="SUPFAM" id="SSF46785">
    <property type="entry name" value="Winged helix' DNA-binding domain"/>
    <property type="match status" value="1"/>
</dbReference>
<keyword evidence="6" id="KW-1185">Reference proteome</keyword>
<accession>A0ABW2USG4</accession>
<evidence type="ECO:0000256" key="3">
    <source>
        <dbReference type="ARBA" id="ARBA00023163"/>
    </source>
</evidence>
<dbReference type="InterPro" id="IPR002577">
    <property type="entry name" value="HTH_HxlR"/>
</dbReference>
<keyword evidence="2" id="KW-0238">DNA-binding</keyword>
<dbReference type="PANTHER" id="PTHR33204:SF37">
    <property type="entry name" value="HTH-TYPE TRANSCRIPTIONAL REGULATOR YODB"/>
    <property type="match status" value="1"/>
</dbReference>
<dbReference type="EMBL" id="JBHTFQ010000014">
    <property type="protein sequence ID" value="MFC7706147.1"/>
    <property type="molecule type" value="Genomic_DNA"/>
</dbReference>
<evidence type="ECO:0000256" key="2">
    <source>
        <dbReference type="ARBA" id="ARBA00023125"/>
    </source>
</evidence>
<comment type="caution">
    <text evidence="5">The sequence shown here is derived from an EMBL/GenBank/DDBJ whole genome shotgun (WGS) entry which is preliminary data.</text>
</comment>
<evidence type="ECO:0000259" key="4">
    <source>
        <dbReference type="PROSITE" id="PS51118"/>
    </source>
</evidence>
<organism evidence="5 6">
    <name type="scientific">Plastorhodobacter daqingensis</name>
    <dbReference type="NCBI Taxonomy" id="1387281"/>
    <lineage>
        <taxon>Bacteria</taxon>
        <taxon>Pseudomonadati</taxon>
        <taxon>Pseudomonadota</taxon>
        <taxon>Alphaproteobacteria</taxon>
        <taxon>Rhodobacterales</taxon>
        <taxon>Paracoccaceae</taxon>
        <taxon>Plastorhodobacter</taxon>
    </lineage>
</organism>
<reference evidence="6" key="1">
    <citation type="journal article" date="2019" name="Int. J. Syst. Evol. Microbiol.">
        <title>The Global Catalogue of Microorganisms (GCM) 10K type strain sequencing project: providing services to taxonomists for standard genome sequencing and annotation.</title>
        <authorList>
            <consortium name="The Broad Institute Genomics Platform"/>
            <consortium name="The Broad Institute Genome Sequencing Center for Infectious Disease"/>
            <person name="Wu L."/>
            <person name="Ma J."/>
        </authorList>
    </citation>
    <scope>NUCLEOTIDE SEQUENCE [LARGE SCALE GENOMIC DNA]</scope>
    <source>
        <strain evidence="6">CGMCC 1.12750</strain>
    </source>
</reference>
<dbReference type="Proteomes" id="UP001596516">
    <property type="component" value="Unassembled WGS sequence"/>
</dbReference>
<protein>
    <submittedName>
        <fullName evidence="5">Winged helix-turn-helix transcriptional regulator</fullName>
    </submittedName>
</protein>
<sequence length="117" mass="12916">MKTALPPSCPMEGLLRVITGPWTIYILWVLSEQGPQRFGAIKRLVPGISTRVLTERLRMLEHAGVVWREQTMTIPPAVSYGLTDRGAELRGVLDTLGAIARRWEAEGAFACNARAAE</sequence>
<dbReference type="RefSeq" id="WP_377406694.1">
    <property type="nucleotide sequence ID" value="NZ_JBHTFQ010000014.1"/>
</dbReference>
<feature type="domain" description="HTH hxlR-type" evidence="4">
    <location>
        <begin position="9"/>
        <end position="108"/>
    </location>
</feature>
<evidence type="ECO:0000313" key="5">
    <source>
        <dbReference type="EMBL" id="MFC7706147.1"/>
    </source>
</evidence>
<evidence type="ECO:0000313" key="6">
    <source>
        <dbReference type="Proteomes" id="UP001596516"/>
    </source>
</evidence>
<dbReference type="Pfam" id="PF01638">
    <property type="entry name" value="HxlR"/>
    <property type="match status" value="1"/>
</dbReference>
<dbReference type="Gene3D" id="1.10.10.10">
    <property type="entry name" value="Winged helix-like DNA-binding domain superfamily/Winged helix DNA-binding domain"/>
    <property type="match status" value="1"/>
</dbReference>
<keyword evidence="1" id="KW-0805">Transcription regulation</keyword>
<dbReference type="PROSITE" id="PS51118">
    <property type="entry name" value="HTH_HXLR"/>
    <property type="match status" value="1"/>
</dbReference>